<evidence type="ECO:0000313" key="3">
    <source>
        <dbReference type="EMBL" id="CAE6969747.1"/>
    </source>
</evidence>
<dbReference type="InterPro" id="IPR025960">
    <property type="entry name" value="RVT_N"/>
</dbReference>
<comment type="similarity">
    <text evidence="1">Belongs to the bacterial reverse transcriptase family.</text>
</comment>
<feature type="domain" description="Reverse transcriptase" evidence="2">
    <location>
        <begin position="93"/>
        <end position="335"/>
    </location>
</feature>
<keyword evidence="4" id="KW-1185">Reference proteome</keyword>
<dbReference type="PANTHER" id="PTHR34047">
    <property type="entry name" value="NUCLEAR INTRON MATURASE 1, MITOCHONDRIAL-RELATED"/>
    <property type="match status" value="1"/>
</dbReference>
<accession>A0A9N8NA44</accession>
<protein>
    <recommendedName>
        <fullName evidence="2">Reverse transcriptase domain-containing protein</fullName>
    </recommendedName>
</protein>
<dbReference type="InterPro" id="IPR000477">
    <property type="entry name" value="RT_dom"/>
</dbReference>
<evidence type="ECO:0000259" key="2">
    <source>
        <dbReference type="PROSITE" id="PS50878"/>
    </source>
</evidence>
<sequence>MNGQSTCALADQGLPWDSIDWHAAHAAVKRMQARIVKATQDGRWNRVKALQRLLTTSFYGKALAVKRVTENQGKRTPGVDRVLWTTPDAKCKALESLRRRGYQPMPLKRIYIPKSNGKLRPLSIPTMRDRAMQALHLLALDPVSETTSDAQSYGFRKERSTHDAIGQCFLNARFHGNPKYRVVQESAQWILEADIRGCFDNIDHTWLTQHVPMDKAVLTKWLRAGYLKDGVLAETTEGTPQGGIISPVLANFALNGLDEALTSIFKNARQRVVHKVNLVRYADDFVITGVSRELLQDTVLPAVAAFLAPRGLELAPEKTKITHLTEGYDFLGQNVRRYGKKLLIKPARKNVQSFLQKVRDLIRRLRPAPQQLLIDTLNPVITGWAAYHRHVVAQETFIRVDRQIWYAIWQWARRRHPKKTAEWIRHRYFHQIGLRQWVFAFATDQMDERGHPILRSLRSAAKTPIERHPKVRSDANPYDRAWYAYFAQRAAIRSRVSRARRKSNDRS</sequence>
<dbReference type="Proteomes" id="UP000675121">
    <property type="component" value="Unassembled WGS sequence"/>
</dbReference>
<gene>
    <name evidence="3" type="ORF">R70211_07714</name>
</gene>
<name>A0A9N8NA44_9BURK</name>
<dbReference type="Pfam" id="PF00078">
    <property type="entry name" value="RVT_1"/>
    <property type="match status" value="1"/>
</dbReference>
<proteinExistence type="inferred from homology"/>
<dbReference type="RefSeq" id="WP_201083298.1">
    <property type="nucleotide sequence ID" value="NZ_CAJNAS010000065.1"/>
</dbReference>
<dbReference type="PROSITE" id="PS50878">
    <property type="entry name" value="RT_POL"/>
    <property type="match status" value="1"/>
</dbReference>
<dbReference type="SUPFAM" id="SSF56672">
    <property type="entry name" value="DNA/RNA polymerases"/>
    <property type="match status" value="1"/>
</dbReference>
<dbReference type="Pfam" id="PF13655">
    <property type="entry name" value="RVT_N"/>
    <property type="match status" value="1"/>
</dbReference>
<dbReference type="InterPro" id="IPR051083">
    <property type="entry name" value="GrpII_Intron_Splice-Mob/Def"/>
</dbReference>
<dbReference type="EMBL" id="CAJNAS010000065">
    <property type="protein sequence ID" value="CAE6969747.1"/>
    <property type="molecule type" value="Genomic_DNA"/>
</dbReference>
<organism evidence="3 4">
    <name type="scientific">Paraburkholderia domus</name>
    <dbReference type="NCBI Taxonomy" id="2793075"/>
    <lineage>
        <taxon>Bacteria</taxon>
        <taxon>Pseudomonadati</taxon>
        <taxon>Pseudomonadota</taxon>
        <taxon>Betaproteobacteria</taxon>
        <taxon>Burkholderiales</taxon>
        <taxon>Burkholderiaceae</taxon>
        <taxon>Paraburkholderia</taxon>
    </lineage>
</organism>
<dbReference type="PANTHER" id="PTHR34047:SF10">
    <property type="entry name" value="GROUP II INTRON-ASSOCIATED OPEN READING FRAME"/>
    <property type="match status" value="1"/>
</dbReference>
<dbReference type="Pfam" id="PF08388">
    <property type="entry name" value="GIIM"/>
    <property type="match status" value="1"/>
</dbReference>
<dbReference type="AlphaFoldDB" id="A0A9N8NA44"/>
<evidence type="ECO:0000313" key="4">
    <source>
        <dbReference type="Proteomes" id="UP000675121"/>
    </source>
</evidence>
<dbReference type="CDD" id="cd01651">
    <property type="entry name" value="RT_G2_intron"/>
    <property type="match status" value="1"/>
</dbReference>
<comment type="caution">
    <text evidence="3">The sequence shown here is derived from an EMBL/GenBank/DDBJ whole genome shotgun (WGS) entry which is preliminary data.</text>
</comment>
<dbReference type="InterPro" id="IPR013597">
    <property type="entry name" value="Mat_intron_G2"/>
</dbReference>
<dbReference type="NCBIfam" id="TIGR04416">
    <property type="entry name" value="group_II_RT_mat"/>
    <property type="match status" value="1"/>
</dbReference>
<evidence type="ECO:0000256" key="1">
    <source>
        <dbReference type="ARBA" id="ARBA00034120"/>
    </source>
</evidence>
<dbReference type="InterPro" id="IPR030931">
    <property type="entry name" value="Group_II_RT_mat"/>
</dbReference>
<reference evidence="3" key="1">
    <citation type="submission" date="2021-02" db="EMBL/GenBank/DDBJ databases">
        <authorList>
            <person name="Vanwijnsberghe S."/>
        </authorList>
    </citation>
    <scope>NUCLEOTIDE SEQUENCE</scope>
    <source>
        <strain evidence="3">R-70211</strain>
    </source>
</reference>
<dbReference type="InterPro" id="IPR043502">
    <property type="entry name" value="DNA/RNA_pol_sf"/>
</dbReference>